<dbReference type="EMBL" id="PDKZ01000002">
    <property type="protein sequence ID" value="PHH42570.1"/>
    <property type="molecule type" value="Genomic_DNA"/>
</dbReference>
<name>A0A2C5WDV0_PSEPU</name>
<comment type="caution">
    <text evidence="1">The sequence shown here is derived from an EMBL/GenBank/DDBJ whole genome shotgun (WGS) entry which is preliminary data.</text>
</comment>
<accession>A0A2C5WDV0</accession>
<organism evidence="1 2">
    <name type="scientific">Pseudomonas putida</name>
    <name type="common">Arthrobacter siderocapsulatus</name>
    <dbReference type="NCBI Taxonomy" id="303"/>
    <lineage>
        <taxon>Bacteria</taxon>
        <taxon>Pseudomonadati</taxon>
        <taxon>Pseudomonadota</taxon>
        <taxon>Gammaproteobacteria</taxon>
        <taxon>Pseudomonadales</taxon>
        <taxon>Pseudomonadaceae</taxon>
        <taxon>Pseudomonas</taxon>
    </lineage>
</organism>
<sequence length="78" mass="9612">MWERACSRRGRIRQRICRMTYRLREQARSHRGSANFPILRATGDFHEPGRFHHHRRRDCRRFHRFLAVAPRQSDRART</sequence>
<protein>
    <submittedName>
        <fullName evidence="1">Uncharacterized protein</fullName>
    </submittedName>
</protein>
<proteinExistence type="predicted"/>
<dbReference type="AlphaFoldDB" id="A0A2C5WDV0"/>
<reference evidence="2" key="1">
    <citation type="submission" date="2017-10" db="EMBL/GenBank/DDBJ databases">
        <title>FDA dAtabase for Regulatory Grade micrObial Sequences (FDA-ARGOS): Supporting development and validation of Infectious Disease Dx tests.</title>
        <authorList>
            <person name="Goldberg B."/>
            <person name="Campos J."/>
            <person name="Tallon L."/>
            <person name="Sadzewicz L."/>
            <person name="Ott S."/>
            <person name="Zhao X."/>
            <person name="Nagaraj S."/>
            <person name="Vavikolanu K."/>
            <person name="Aluvathingal J."/>
            <person name="Nadendla S."/>
            <person name="Geyer C."/>
            <person name="Sichtig H."/>
        </authorList>
    </citation>
    <scope>NUCLEOTIDE SEQUENCE [LARGE SCALE GENOMIC DNA]</scope>
    <source>
        <strain evidence="2">FDAARGOS_376</strain>
    </source>
</reference>
<gene>
    <name evidence="1" type="ORF">CRX57_21010</name>
</gene>
<dbReference type="Proteomes" id="UP000222460">
    <property type="component" value="Unassembled WGS sequence"/>
</dbReference>
<evidence type="ECO:0000313" key="1">
    <source>
        <dbReference type="EMBL" id="PHH42570.1"/>
    </source>
</evidence>
<evidence type="ECO:0000313" key="2">
    <source>
        <dbReference type="Proteomes" id="UP000222460"/>
    </source>
</evidence>